<protein>
    <submittedName>
        <fullName evidence="1">Uncharacterized protein</fullName>
    </submittedName>
</protein>
<proteinExistence type="predicted"/>
<name>A0A085NH05_9BILA</name>
<gene>
    <name evidence="1" type="ORF">M514_18992</name>
</gene>
<dbReference type="Proteomes" id="UP000030758">
    <property type="component" value="Unassembled WGS sequence"/>
</dbReference>
<dbReference type="AlphaFoldDB" id="A0A085NH05"/>
<sequence length="194" mass="21756">MEVPAVLNPSAINEEIVALAKQAGFMEVDKQHVQEVLASHEQDVSEEELIQMQEERVRTDAEHESERPEGEAIRGMETKCLQELLAMTDGAAMLAERYDVNFERARLFGGGLEDVSRAYRKLYTRRTREARLSDITSFLKPSPSTAAAEEARQSSSTMADMQIRRQCLLQVEPYDPATVTASDSSALSAFHWGY</sequence>
<organism evidence="1">
    <name type="scientific">Trichuris suis</name>
    <name type="common">pig whipworm</name>
    <dbReference type="NCBI Taxonomy" id="68888"/>
    <lineage>
        <taxon>Eukaryota</taxon>
        <taxon>Metazoa</taxon>
        <taxon>Ecdysozoa</taxon>
        <taxon>Nematoda</taxon>
        <taxon>Enoplea</taxon>
        <taxon>Dorylaimia</taxon>
        <taxon>Trichinellida</taxon>
        <taxon>Trichuridae</taxon>
        <taxon>Trichuris</taxon>
    </lineage>
</organism>
<evidence type="ECO:0000313" key="1">
    <source>
        <dbReference type="EMBL" id="KFD68751.1"/>
    </source>
</evidence>
<accession>A0A085NH05</accession>
<dbReference type="EMBL" id="KL367501">
    <property type="protein sequence ID" value="KFD68751.1"/>
    <property type="molecule type" value="Genomic_DNA"/>
</dbReference>
<reference evidence="1" key="1">
    <citation type="journal article" date="2014" name="Nat. Genet.">
        <title>Genome and transcriptome of the porcine whipworm Trichuris suis.</title>
        <authorList>
            <person name="Jex A.R."/>
            <person name="Nejsum P."/>
            <person name="Schwarz E.M."/>
            <person name="Hu L."/>
            <person name="Young N.D."/>
            <person name="Hall R.S."/>
            <person name="Korhonen P.K."/>
            <person name="Liao S."/>
            <person name="Thamsborg S."/>
            <person name="Xia J."/>
            <person name="Xu P."/>
            <person name="Wang S."/>
            <person name="Scheerlinck J.P."/>
            <person name="Hofmann A."/>
            <person name="Sternberg P.W."/>
            <person name="Wang J."/>
            <person name="Gasser R.B."/>
        </authorList>
    </citation>
    <scope>NUCLEOTIDE SEQUENCE [LARGE SCALE GENOMIC DNA]</scope>
    <source>
        <strain evidence="1">DCEP-RM93F</strain>
    </source>
</reference>